<name>A0AAF3F002_9BILA</name>
<reference evidence="3" key="1">
    <citation type="submission" date="2024-02" db="UniProtKB">
        <authorList>
            <consortium name="WormBaseParasite"/>
        </authorList>
    </citation>
    <scope>IDENTIFICATION</scope>
</reference>
<dbReference type="AlphaFoldDB" id="A0AAF3F002"/>
<evidence type="ECO:0000256" key="1">
    <source>
        <dbReference type="SAM" id="SignalP"/>
    </source>
</evidence>
<keyword evidence="1" id="KW-0732">Signal</keyword>
<accession>A0AAF3F002</accession>
<sequence length="66" mass="7616">MRLLFLCFLFLFIINALGRPYGEIGMLSKSDSPERQPRTKVEYDDLLLFGFINLGSARQIFLVFIA</sequence>
<protein>
    <submittedName>
        <fullName evidence="3">Uncharacterized protein</fullName>
    </submittedName>
</protein>
<evidence type="ECO:0000313" key="2">
    <source>
        <dbReference type="Proteomes" id="UP000887575"/>
    </source>
</evidence>
<keyword evidence="2" id="KW-1185">Reference proteome</keyword>
<dbReference type="Proteomes" id="UP000887575">
    <property type="component" value="Unassembled WGS sequence"/>
</dbReference>
<organism evidence="2 3">
    <name type="scientific">Mesorhabditis belari</name>
    <dbReference type="NCBI Taxonomy" id="2138241"/>
    <lineage>
        <taxon>Eukaryota</taxon>
        <taxon>Metazoa</taxon>
        <taxon>Ecdysozoa</taxon>
        <taxon>Nematoda</taxon>
        <taxon>Chromadorea</taxon>
        <taxon>Rhabditida</taxon>
        <taxon>Rhabditina</taxon>
        <taxon>Rhabditomorpha</taxon>
        <taxon>Rhabditoidea</taxon>
        <taxon>Rhabditidae</taxon>
        <taxon>Mesorhabditinae</taxon>
        <taxon>Mesorhabditis</taxon>
    </lineage>
</organism>
<feature type="signal peptide" evidence="1">
    <location>
        <begin position="1"/>
        <end position="18"/>
    </location>
</feature>
<dbReference type="WBParaSite" id="MBELARI_LOCUS19806">
    <property type="protein sequence ID" value="MBELARI_LOCUS19806"/>
    <property type="gene ID" value="MBELARI_LOCUS19806"/>
</dbReference>
<proteinExistence type="predicted"/>
<evidence type="ECO:0000313" key="3">
    <source>
        <dbReference type="WBParaSite" id="MBELARI_LOCUS19806"/>
    </source>
</evidence>
<feature type="chain" id="PRO_5042106604" evidence="1">
    <location>
        <begin position="19"/>
        <end position="66"/>
    </location>
</feature>